<dbReference type="FunCoup" id="A0A067RFM8">
    <property type="interactions" value="96"/>
</dbReference>
<feature type="region of interest" description="Disordered" evidence="12">
    <location>
        <begin position="2701"/>
        <end position="2742"/>
    </location>
</feature>
<accession>A0A067RFM8</accession>
<dbReference type="GO" id="GO:0060429">
    <property type="term" value="P:epithelium development"/>
    <property type="evidence" value="ECO:0007669"/>
    <property type="project" value="UniProtKB-ARBA"/>
</dbReference>
<dbReference type="PANTHER" id="PTHR24026">
    <property type="entry name" value="FAT ATYPICAL CADHERIN-RELATED"/>
    <property type="match status" value="1"/>
</dbReference>
<feature type="region of interest" description="Disordered" evidence="12">
    <location>
        <begin position="2626"/>
        <end position="2655"/>
    </location>
</feature>
<dbReference type="FunFam" id="2.60.40.60:FF:000116">
    <property type="entry name" value="Dachsous cadherin-related 2"/>
    <property type="match status" value="2"/>
</dbReference>
<dbReference type="GO" id="GO:0007163">
    <property type="term" value="P:establishment or maintenance of cell polarity"/>
    <property type="evidence" value="ECO:0007669"/>
    <property type="project" value="UniProtKB-ARBA"/>
</dbReference>
<dbReference type="GO" id="GO:0005509">
    <property type="term" value="F:calcium ion binding"/>
    <property type="evidence" value="ECO:0007669"/>
    <property type="project" value="UniProtKB-UniRule"/>
</dbReference>
<dbReference type="FunFam" id="2.60.40.60:FF:000104">
    <property type="entry name" value="cadherin-23 isoform X1"/>
    <property type="match status" value="1"/>
</dbReference>
<evidence type="ECO:0000256" key="2">
    <source>
        <dbReference type="ARBA" id="ARBA00022475"/>
    </source>
</evidence>
<feature type="domain" description="Cadherin" evidence="14">
    <location>
        <begin position="347"/>
        <end position="474"/>
    </location>
</feature>
<dbReference type="Gene3D" id="2.60.40.60">
    <property type="entry name" value="Cadherins"/>
    <property type="match status" value="21"/>
</dbReference>
<dbReference type="PRINTS" id="PR00205">
    <property type="entry name" value="CADHERIN"/>
</dbReference>
<feature type="region of interest" description="Disordered" evidence="12">
    <location>
        <begin position="388"/>
        <end position="413"/>
    </location>
</feature>
<feature type="domain" description="Cadherin" evidence="14">
    <location>
        <begin position="2231"/>
        <end position="2325"/>
    </location>
</feature>
<dbReference type="GO" id="GO:0005886">
    <property type="term" value="C:plasma membrane"/>
    <property type="evidence" value="ECO:0007669"/>
    <property type="project" value="UniProtKB-SubCell"/>
</dbReference>
<evidence type="ECO:0000256" key="3">
    <source>
        <dbReference type="ARBA" id="ARBA00022692"/>
    </source>
</evidence>
<feature type="non-terminal residue" evidence="15">
    <location>
        <position position="1"/>
    </location>
</feature>
<dbReference type="GO" id="GO:0009887">
    <property type="term" value="P:animal organ morphogenesis"/>
    <property type="evidence" value="ECO:0007669"/>
    <property type="project" value="UniProtKB-ARBA"/>
</dbReference>
<dbReference type="PANTHER" id="PTHR24026:SF126">
    <property type="entry name" value="PROTOCADHERIN FAT 4"/>
    <property type="match status" value="1"/>
</dbReference>
<evidence type="ECO:0000259" key="14">
    <source>
        <dbReference type="PROSITE" id="PS50268"/>
    </source>
</evidence>
<proteinExistence type="predicted"/>
<feature type="domain" description="Cadherin" evidence="14">
    <location>
        <begin position="1"/>
        <end position="22"/>
    </location>
</feature>
<dbReference type="Gene3D" id="4.10.900.10">
    <property type="entry name" value="TCF3-CBD (Catenin binding domain)"/>
    <property type="match status" value="1"/>
</dbReference>
<feature type="non-terminal residue" evidence="15">
    <location>
        <position position="2742"/>
    </location>
</feature>
<dbReference type="FunFam" id="2.60.40.60:FF:000201">
    <property type="entry name" value="Dachsous cadherin-related 1"/>
    <property type="match status" value="1"/>
</dbReference>
<feature type="domain" description="Cadherin" evidence="14">
    <location>
        <begin position="1987"/>
        <end position="2098"/>
    </location>
</feature>
<dbReference type="InterPro" id="IPR015919">
    <property type="entry name" value="Cadherin-like_sf"/>
</dbReference>
<keyword evidence="5" id="KW-0677">Repeat</keyword>
<dbReference type="FunFam" id="2.60.40.60:FF:000226">
    <property type="entry name" value="Dachsous, isoform B"/>
    <property type="match status" value="1"/>
</dbReference>
<dbReference type="SMART" id="SM00112">
    <property type="entry name" value="CA"/>
    <property type="match status" value="21"/>
</dbReference>
<evidence type="ECO:0000256" key="11">
    <source>
        <dbReference type="PROSITE-ProRule" id="PRU00043"/>
    </source>
</evidence>
<keyword evidence="6 11" id="KW-0106">Calcium</keyword>
<evidence type="ECO:0000313" key="15">
    <source>
        <dbReference type="EMBL" id="KDR21853.1"/>
    </source>
</evidence>
<dbReference type="GO" id="GO:0007156">
    <property type="term" value="P:homophilic cell adhesion via plasma membrane adhesion molecules"/>
    <property type="evidence" value="ECO:0007669"/>
    <property type="project" value="InterPro"/>
</dbReference>
<feature type="domain" description="Cadherin" evidence="14">
    <location>
        <begin position="1235"/>
        <end position="1339"/>
    </location>
</feature>
<keyword evidence="3 13" id="KW-0812">Transmembrane</keyword>
<sequence length="2742" mass="294501">GLSTTAMVKIQLTDVNDNQPVFYPREYNVSLREGGGSSTSSSSPVVAVVATDLDSGRYGSITYRIVAGNNAGLFRIDRNSGEIFVTRPSLLSTRTSPYHRLNISATDGGGLRSFQDAEVFLSVTDSAQRPPMFERSRYTFAVKEDVGKNAIVGSVNATNIDSGSRNSVRYSIYSGDPDGYFSIDPVTGTIRTASTLDHEAHQSVLLNVQATSGDPPAYGHTQVNIGIEDMNDNAPEFDSNTVRISVPENLELGIPLYAAHARDRDSGRNGVVRYRLASAAGGTSTGGLFAVDSRLGHLTLARHLDYETAQRHSLVVIATDTGDPPLSANLTVLVEVQDVNDNRPVFERAEYGVDVLESLTVNSQVLQVTAVDLDTGNNARLTYRLLSNANNTEHDDKKPSSPAPSSDGVDGSEDDIFGIFPNSGWIYLRRPLDRESKDHYVLTVAATDNGTPAGSATSRVSVTVMDANDNDPSFARDSYEFSVEENLARGAQVGKVAATDADLDMNAAVRYSLIPSNTSFQINPLTGEIVTRQPLDRETKGVYEIVAEARDQGVPPRSARVAVRVAVTDVNDNSPELVDPQEDVISVREEQPPGTEVVRVRAVDRDEGNNATVSYSILKGRDSDGYGVFAVDPVSGLVRTRTVLDHEDRAIYRLAVAATDSGKPPRQTVRLLRVEVLDLNDNRPTFTSSSLVFRARRIGSHVTYTLTALMPGSHSGHHNNQVGSEVSVGAFDIDRSSGSLVVARELDREIQSEYRLEVRALDTSASNNPQSSAVSVRVDVADVNDNAPHWAEDPVSIPIPEDTPVGSVVWNFTASDTDAGSNAEVRYSLVKQWPNTTRTPTFTVDPLTGTLTLNADLDYETLPEYTLVIRATDQPSNKTEKLSTSVTARVMVTDSNDNAPVFMSPASSSVFLSDSATVGSTLCHVIAVDRDSGENGRVTYVIAGGNQEGKFALSYDTGVLTLARPLVSVDAPGNRRGSGTSVGGGRYILNVTASDHGSPTPRYATKAIHLIVQGTKENPPRFLHSLYHANVSEDAAAGSYVTKVLARSALSESGNLTYHIPTGIADDRFSVDPHTGVVTVTAPLDRETQESYMVPVYVTSPPRRPGSPQFDVTTVAVRVIDVNDHAPEFKPGTCYNVAVPENSDLAVIHTVVATDLDSGANGEVTYSISAGNVGNKFSIDLHTGELTARPLDRESHSRYWLVITAQDRGTPVSLQGSCNVSVIVEDQNDNDPRFSQPRYSTTIPENVPVDSVVLTVQASDADVGVNARIVYSLANESQWLFRIDNKSGVITTAGLFDHEHQSVYNFQVVATDGGRYDARSQKVPVQITVRDVNDNKPVFSRFPFSAEVPTYTQPGHNLLRVTAEDQDEGTNAEIVFSFLNEPSNNKFRINPNTGIVTAASSLTMESGKLFHLEVLARDKGNPPQSATGLIEIKVGESPEGAANLRFQNISYVVTLPENAPIGREVVQVSAVRTDGRRQRITYSFGSGNEDSTFEISSQTGLIMVQDPRLLDYETRPTVRLVVVAQADTSSSGPPLFGYCDVWVHLQDQNDNAPRFTQQQYSAAVWEGNNKGTFVMQVSATDADQGANSRVLYHIVDGNHDNAFVIEPPFSGLVKTNIVLDREIRDTYRLTVIATDEGTPQLTGTSTLRINIVDVNDNQPTFPPHSIISVSEGTDVGTVLTAVTANDVDTNPALTYGFSADSDSEGGSSESEASGLGVFSIDRFSGKVTLVRRLDFESRREYRLRVTASDTAHTARTVLTIRVTDVNDNPPIFLQSSYQATLSEGSDPSYAVLNVNASDADSGENAEVHYSLLTPVKGFTVDQMTGTLYANRSGIPSSLMKQDIQLVIVATDSGQPPLSSSVAVRIHVSDGVSVRPRFAQDEYRVHLREDSPCGTTVVKIATPELAMEDNRNVLFSIYDGNMGGAFQVMSPSGDLVLIKTLDRETEDSYTLRVVAGERNSPPNNVTAVMVHVMVDDANDNPPVFQGTGARGYDITVSEGASLGHSVIKVMATDADQAGGPNAELVYDITSGNDRDLFALDPKTGVLSVKRTLDYDAGVTEYMLVVRSSDSAELPKDAPLSTVTSVRIRLKDENDNEPKFPVSEYLEFVGENEHVGTVVFTARATDLDKGVYGKLNYSIVSAAASGFTDVEDSWKLFRVDPSTGLVTTNAEFDYEMRNRYAFTLRASDIGGRTASVRVRIEIESRDEFHPQFTERTYRFVLPPPSASSSGHLPVGYVVGHVAATDRDKGPDGRVVYQLTTQHPYFKINRTTGAVIVKKKLDSAAAALEAGRDVSLVVTASSGRQGSLTNMTVVELALDPLADRGTNLASSRSGGLADWALGLLIALILIVLAFGAVFLFLHVRNRRQKKVNKQALTPGTAVGSPESFVDPGAFDTIPIRGGGGVQGTAAQFGPPKYDEIPPYVGGPVVHRNNNSSSSNSGAATTSELSGSEQSGSSGRGSAEDGEDVEDEEIRMINEGPLQRDSGIHRQTDDVDDDNLSDVSVHNTQEYLARLGIVDTSNTAGGPVPSNGKGVPMDMFDEEGAGEADITNLIYAKLKDVGTRGFGEVNGVVATHQPSMTGSLSSIVHSEEELTGSYNWDYLLDWGPQYQPLAHVFSEIARLKDDTASVQSTNSGASSGKGKAAIAPHPPAIKTVPPPLLTSVAPRSIAAPVLASRTAGGAHSASHHGAVSTQGGQQLLMLPRSPISHDASGAGFSTSTAMSPSFSPSLSPLATRSPSISPLVTP</sequence>
<evidence type="ECO:0000256" key="13">
    <source>
        <dbReference type="SAM" id="Phobius"/>
    </source>
</evidence>
<keyword evidence="9 13" id="KW-0472">Membrane</keyword>
<feature type="transmembrane region" description="Helical" evidence="13">
    <location>
        <begin position="2336"/>
        <end position="2360"/>
    </location>
</feature>
<keyword evidence="16" id="KW-1185">Reference proteome</keyword>
<organism evidence="15 16">
    <name type="scientific">Zootermopsis nevadensis</name>
    <name type="common">Dampwood termite</name>
    <dbReference type="NCBI Taxonomy" id="136037"/>
    <lineage>
        <taxon>Eukaryota</taxon>
        <taxon>Metazoa</taxon>
        <taxon>Ecdysozoa</taxon>
        <taxon>Arthropoda</taxon>
        <taxon>Hexapoda</taxon>
        <taxon>Insecta</taxon>
        <taxon>Pterygota</taxon>
        <taxon>Neoptera</taxon>
        <taxon>Polyneoptera</taxon>
        <taxon>Dictyoptera</taxon>
        <taxon>Blattodea</taxon>
        <taxon>Blattoidea</taxon>
        <taxon>Termitoidae</taxon>
        <taxon>Termopsidae</taxon>
        <taxon>Zootermopsis</taxon>
    </lineage>
</organism>
<dbReference type="InterPro" id="IPR027397">
    <property type="entry name" value="Catenin-bd_sf"/>
</dbReference>
<feature type="domain" description="Cadherin" evidence="14">
    <location>
        <begin position="1878"/>
        <end position="1983"/>
    </location>
</feature>
<dbReference type="InParanoid" id="A0A067RFM8"/>
<feature type="compositionally biased region" description="Low complexity" evidence="12">
    <location>
        <begin position="2631"/>
        <end position="2643"/>
    </location>
</feature>
<feature type="domain" description="Cadherin" evidence="14">
    <location>
        <begin position="1340"/>
        <end position="1446"/>
    </location>
</feature>
<dbReference type="SUPFAM" id="SSF49313">
    <property type="entry name" value="Cadherin-like"/>
    <property type="match status" value="21"/>
</dbReference>
<evidence type="ECO:0000256" key="6">
    <source>
        <dbReference type="ARBA" id="ARBA00022837"/>
    </source>
</evidence>
<dbReference type="PROSITE" id="PS00232">
    <property type="entry name" value="CADHERIN_1"/>
    <property type="match status" value="14"/>
</dbReference>
<dbReference type="STRING" id="136037.A0A067RFM8"/>
<feature type="domain" description="Cadherin" evidence="14">
    <location>
        <begin position="1131"/>
        <end position="1234"/>
    </location>
</feature>
<dbReference type="FunFam" id="2.60.40.60:FF:000020">
    <property type="entry name" value="Dachsous cadherin-related 1b"/>
    <property type="match status" value="6"/>
</dbReference>
<feature type="domain" description="Cadherin" evidence="14">
    <location>
        <begin position="134"/>
        <end position="237"/>
    </location>
</feature>
<comment type="subcellular location">
    <subcellularLocation>
        <location evidence="1">Cell membrane</location>
    </subcellularLocation>
</comment>
<evidence type="ECO:0000256" key="8">
    <source>
        <dbReference type="ARBA" id="ARBA00022989"/>
    </source>
</evidence>
<evidence type="ECO:0000256" key="7">
    <source>
        <dbReference type="ARBA" id="ARBA00022889"/>
    </source>
</evidence>
<keyword evidence="4" id="KW-0732">Signal</keyword>
<dbReference type="InterPro" id="IPR002126">
    <property type="entry name" value="Cadherin-like_dom"/>
</dbReference>
<dbReference type="GO" id="GO:0048731">
    <property type="term" value="P:system development"/>
    <property type="evidence" value="ECO:0007669"/>
    <property type="project" value="UniProtKB-ARBA"/>
</dbReference>
<feature type="region of interest" description="Disordered" evidence="12">
    <location>
        <begin position="2368"/>
        <end position="2497"/>
    </location>
</feature>
<feature type="compositionally biased region" description="Acidic residues" evidence="12">
    <location>
        <begin position="2460"/>
        <end position="2469"/>
    </location>
</feature>
<dbReference type="CDD" id="cd11304">
    <property type="entry name" value="Cadherin_repeat"/>
    <property type="match status" value="20"/>
</dbReference>
<keyword evidence="10" id="KW-0325">Glycoprotein</keyword>
<feature type="domain" description="Cadherin" evidence="14">
    <location>
        <begin position="475"/>
        <end position="577"/>
    </location>
</feature>
<evidence type="ECO:0000256" key="9">
    <source>
        <dbReference type="ARBA" id="ARBA00023136"/>
    </source>
</evidence>
<dbReference type="GO" id="GO:0048729">
    <property type="term" value="P:tissue morphogenesis"/>
    <property type="evidence" value="ECO:0007669"/>
    <property type="project" value="UniProtKB-ARBA"/>
</dbReference>
<feature type="domain" description="Cadherin" evidence="14">
    <location>
        <begin position="1556"/>
        <end position="1661"/>
    </location>
</feature>
<evidence type="ECO:0000313" key="16">
    <source>
        <dbReference type="Proteomes" id="UP000027135"/>
    </source>
</evidence>
<evidence type="ECO:0000256" key="12">
    <source>
        <dbReference type="SAM" id="MobiDB-lite"/>
    </source>
</evidence>
<dbReference type="OMA" id="STCQIRI"/>
<feature type="domain" description="Cadherin" evidence="14">
    <location>
        <begin position="1773"/>
        <end position="1877"/>
    </location>
</feature>
<dbReference type="Proteomes" id="UP000027135">
    <property type="component" value="Unassembled WGS sequence"/>
</dbReference>
<feature type="compositionally biased region" description="Polar residues" evidence="12">
    <location>
        <begin position="2732"/>
        <end position="2742"/>
    </location>
</feature>
<evidence type="ECO:0000256" key="5">
    <source>
        <dbReference type="ARBA" id="ARBA00022737"/>
    </source>
</evidence>
<reference evidence="15 16" key="1">
    <citation type="journal article" date="2014" name="Nat. Commun.">
        <title>Molecular traces of alternative social organization in a termite genome.</title>
        <authorList>
            <person name="Terrapon N."/>
            <person name="Li C."/>
            <person name="Robertson H.M."/>
            <person name="Ji L."/>
            <person name="Meng X."/>
            <person name="Booth W."/>
            <person name="Chen Z."/>
            <person name="Childers C.P."/>
            <person name="Glastad K.M."/>
            <person name="Gokhale K."/>
            <person name="Gowin J."/>
            <person name="Gronenberg W."/>
            <person name="Hermansen R.A."/>
            <person name="Hu H."/>
            <person name="Hunt B.G."/>
            <person name="Huylmans A.K."/>
            <person name="Khalil S.M."/>
            <person name="Mitchell R.D."/>
            <person name="Munoz-Torres M.C."/>
            <person name="Mustard J.A."/>
            <person name="Pan H."/>
            <person name="Reese J.T."/>
            <person name="Scharf M.E."/>
            <person name="Sun F."/>
            <person name="Vogel H."/>
            <person name="Xiao J."/>
            <person name="Yang W."/>
            <person name="Yang Z."/>
            <person name="Yang Z."/>
            <person name="Zhou J."/>
            <person name="Zhu J."/>
            <person name="Brent C.S."/>
            <person name="Elsik C.G."/>
            <person name="Goodisman M.A."/>
            <person name="Liberles D.A."/>
            <person name="Roe R.M."/>
            <person name="Vargo E.L."/>
            <person name="Vilcinskas A."/>
            <person name="Wang J."/>
            <person name="Bornberg-Bauer E."/>
            <person name="Korb J."/>
            <person name="Zhang G."/>
            <person name="Liebig J."/>
        </authorList>
    </citation>
    <scope>NUCLEOTIDE SEQUENCE [LARGE SCALE GENOMIC DNA]</scope>
    <source>
        <tissue evidence="15">Whole organism</tissue>
    </source>
</reference>
<feature type="domain" description="Cadherin" evidence="14">
    <location>
        <begin position="2099"/>
        <end position="2210"/>
    </location>
</feature>
<keyword evidence="8 13" id="KW-1133">Transmembrane helix</keyword>
<feature type="compositionally biased region" description="Pro residues" evidence="12">
    <location>
        <begin position="2644"/>
        <end position="2655"/>
    </location>
</feature>
<evidence type="ECO:0000256" key="10">
    <source>
        <dbReference type="ARBA" id="ARBA00023180"/>
    </source>
</evidence>
<feature type="domain" description="Cadherin" evidence="14">
    <location>
        <begin position="1023"/>
        <end position="1129"/>
    </location>
</feature>
<feature type="compositionally biased region" description="Low complexity" evidence="12">
    <location>
        <begin position="2712"/>
        <end position="2731"/>
    </location>
</feature>
<feature type="compositionally biased region" description="Low complexity" evidence="12">
    <location>
        <begin position="2429"/>
        <end position="2457"/>
    </location>
</feature>
<dbReference type="FunFam" id="2.60.40.60:FF:000081">
    <property type="entry name" value="protocadherin Fat 4"/>
    <property type="match status" value="1"/>
</dbReference>
<name>A0A067RFM8_ZOONE</name>
<keyword evidence="7" id="KW-0130">Cell adhesion</keyword>
<feature type="domain" description="Cadherin" evidence="14">
    <location>
        <begin position="904"/>
        <end position="1022"/>
    </location>
</feature>
<feature type="domain" description="Cadherin" evidence="14">
    <location>
        <begin position="1447"/>
        <end position="1555"/>
    </location>
</feature>
<dbReference type="FunFam" id="2.60.40.60:FF:000353">
    <property type="entry name" value="Dachsous, isoform B"/>
    <property type="match status" value="1"/>
</dbReference>
<feature type="domain" description="Cadherin" evidence="14">
    <location>
        <begin position="1661"/>
        <end position="1772"/>
    </location>
</feature>
<feature type="domain" description="Cadherin" evidence="14">
    <location>
        <begin position="23"/>
        <end position="133"/>
    </location>
</feature>
<dbReference type="FunFam" id="2.60.40.60:FF:000140">
    <property type="entry name" value="Dachsous cadherin-related 1"/>
    <property type="match status" value="1"/>
</dbReference>
<protein>
    <submittedName>
        <fullName evidence="15">Protein dachsous</fullName>
    </submittedName>
</protein>
<dbReference type="FunFam" id="2.60.40.60:FF:000135">
    <property type="entry name" value="cadherin-23 isoform X1"/>
    <property type="match status" value="1"/>
</dbReference>
<dbReference type="eggNOG" id="KOG3594">
    <property type="taxonomic scope" value="Eukaryota"/>
</dbReference>
<feature type="domain" description="Cadherin" evidence="14">
    <location>
        <begin position="702"/>
        <end position="790"/>
    </location>
</feature>
<feature type="domain" description="Cadherin" evidence="14">
    <location>
        <begin position="791"/>
        <end position="902"/>
    </location>
</feature>
<gene>
    <name evidence="15" type="ORF">L798_03189</name>
</gene>
<keyword evidence="2" id="KW-1003">Cell membrane</keyword>
<dbReference type="EMBL" id="KK852532">
    <property type="protein sequence ID" value="KDR21853.1"/>
    <property type="molecule type" value="Genomic_DNA"/>
</dbReference>
<dbReference type="InterPro" id="IPR020894">
    <property type="entry name" value="Cadherin_CS"/>
</dbReference>
<evidence type="ECO:0000256" key="4">
    <source>
        <dbReference type="ARBA" id="ARBA00022729"/>
    </source>
</evidence>
<feature type="domain" description="Cadherin" evidence="14">
    <location>
        <begin position="238"/>
        <end position="346"/>
    </location>
</feature>
<dbReference type="PROSITE" id="PS50268">
    <property type="entry name" value="CADHERIN_2"/>
    <property type="match status" value="22"/>
</dbReference>
<feature type="domain" description="Cadherin" evidence="14">
    <location>
        <begin position="579"/>
        <end position="686"/>
    </location>
</feature>
<evidence type="ECO:0000256" key="1">
    <source>
        <dbReference type="ARBA" id="ARBA00004236"/>
    </source>
</evidence>
<dbReference type="Pfam" id="PF00028">
    <property type="entry name" value="Cadherin"/>
    <property type="match status" value="21"/>
</dbReference>